<gene>
    <name evidence="2" type="ORF">EHQ90_16820</name>
</gene>
<comment type="caution">
    <text evidence="2">The sequence shown here is derived from an EMBL/GenBank/DDBJ whole genome shotgun (WGS) entry which is preliminary data.</text>
</comment>
<dbReference type="Proteomes" id="UP000297422">
    <property type="component" value="Unassembled WGS sequence"/>
</dbReference>
<evidence type="ECO:0000259" key="1">
    <source>
        <dbReference type="SMART" id="SM00670"/>
    </source>
</evidence>
<dbReference type="Gene3D" id="3.40.50.1010">
    <property type="entry name" value="5'-nuclease"/>
    <property type="match status" value="1"/>
</dbReference>
<sequence length="140" mass="15796">MIKVLLDTNIYISAILFGGKPRIVLEELISGKVTGYTSDSILTEIKETLEKPKFKLDKEFILIVISEIESITQRIINVPLKDYSGLRDRDDYHILESAMTARVDYLITGDKDLLVLNKIDYLRIVSVEQYLASEIGASSA</sequence>
<evidence type="ECO:0000313" key="3">
    <source>
        <dbReference type="Proteomes" id="UP000297422"/>
    </source>
</evidence>
<keyword evidence="3" id="KW-1185">Reference proteome</keyword>
<organism evidence="2 3">
    <name type="scientific">Leptospira stimsonii</name>
    <dbReference type="NCBI Taxonomy" id="2202203"/>
    <lineage>
        <taxon>Bacteria</taxon>
        <taxon>Pseudomonadati</taxon>
        <taxon>Spirochaetota</taxon>
        <taxon>Spirochaetia</taxon>
        <taxon>Leptospirales</taxon>
        <taxon>Leptospiraceae</taxon>
        <taxon>Leptospira</taxon>
    </lineage>
</organism>
<dbReference type="EMBL" id="RQGT01000097">
    <property type="protein sequence ID" value="TGM11099.1"/>
    <property type="molecule type" value="Genomic_DNA"/>
</dbReference>
<dbReference type="PANTHER" id="PTHR34610">
    <property type="entry name" value="SSL7007 PROTEIN"/>
    <property type="match status" value="1"/>
</dbReference>
<feature type="domain" description="PIN" evidence="1">
    <location>
        <begin position="2"/>
        <end position="115"/>
    </location>
</feature>
<proteinExistence type="predicted"/>
<accession>A0ABY2MXP4</accession>
<evidence type="ECO:0000313" key="2">
    <source>
        <dbReference type="EMBL" id="TGM11099.1"/>
    </source>
</evidence>
<dbReference type="InterPro" id="IPR002850">
    <property type="entry name" value="PIN_toxin-like"/>
</dbReference>
<dbReference type="InterPro" id="IPR029060">
    <property type="entry name" value="PIN-like_dom_sf"/>
</dbReference>
<reference evidence="3" key="1">
    <citation type="journal article" date="2019" name="PLoS Negl. Trop. Dis.">
        <title>Revisiting the worldwide diversity of Leptospira species in the environment.</title>
        <authorList>
            <person name="Vincent A.T."/>
            <person name="Schiettekatte O."/>
            <person name="Bourhy P."/>
            <person name="Veyrier F.J."/>
            <person name="Picardeau M."/>
        </authorList>
    </citation>
    <scope>NUCLEOTIDE SEQUENCE [LARGE SCALE GENOMIC DNA]</scope>
    <source>
        <strain evidence="3">201702407</strain>
    </source>
</reference>
<dbReference type="RefSeq" id="WP_135686007.1">
    <property type="nucleotide sequence ID" value="NZ_RQEQ01000075.1"/>
</dbReference>
<name>A0ABY2MXP4_9LEPT</name>
<dbReference type="Pfam" id="PF13470">
    <property type="entry name" value="PIN_3"/>
    <property type="match status" value="1"/>
</dbReference>
<dbReference type="NCBIfam" id="TIGR00305">
    <property type="entry name" value="putative toxin-antitoxin system toxin component, PIN family"/>
    <property type="match status" value="1"/>
</dbReference>
<dbReference type="SUPFAM" id="SSF88723">
    <property type="entry name" value="PIN domain-like"/>
    <property type="match status" value="1"/>
</dbReference>
<dbReference type="InterPro" id="IPR002716">
    <property type="entry name" value="PIN_dom"/>
</dbReference>
<dbReference type="SMART" id="SM00670">
    <property type="entry name" value="PINc"/>
    <property type="match status" value="1"/>
</dbReference>
<protein>
    <submittedName>
        <fullName evidence="2">Toxin-antitoxin system toxin component, PIN family</fullName>
    </submittedName>
</protein>
<dbReference type="PANTHER" id="PTHR34610:SF3">
    <property type="entry name" value="SSL7007 PROTEIN"/>
    <property type="match status" value="1"/>
</dbReference>